<evidence type="ECO:0008006" key="2">
    <source>
        <dbReference type="Google" id="ProtNLM"/>
    </source>
</evidence>
<dbReference type="InterPro" id="IPR029063">
    <property type="entry name" value="SAM-dependent_MTases_sf"/>
</dbReference>
<name>A0A382MNA6_9ZZZZ</name>
<dbReference type="EMBL" id="UINC01094673">
    <property type="protein sequence ID" value="SVC50110.1"/>
    <property type="molecule type" value="Genomic_DNA"/>
</dbReference>
<dbReference type="AlphaFoldDB" id="A0A382MNA6"/>
<dbReference type="SUPFAM" id="SSF53335">
    <property type="entry name" value="S-adenosyl-L-methionine-dependent methyltransferases"/>
    <property type="match status" value="1"/>
</dbReference>
<protein>
    <recommendedName>
        <fullName evidence="2">DNA (cytosine-5-)-methyltransferase</fullName>
    </recommendedName>
</protein>
<sequence>RLIPVELERLNGFPDNHTDGVTDGKRAFFMGNALVCGVVSKIGKVLSHEPSNYFVDVARQLLHRFRETDWPNKDSQEVILPLYESPINGIFGIKLLGYTSKEGTIEYIGTQADPKKKKARRKQGLFDFLVITGRKIDSSPDKINLRYLTPTGRLRMKATHKDVFEDLLKHSSEENCLRVWSGENPLVVATNDDEREALFSMFLMMLEQEVNWGEMMWQKRTNFWPGANPNSPLNCRPRDMLMGFIRQTFRIGIKCLEDDFKYWMFSYGRPPTTADFTNYKAGSGSWGEYIRVNPSEAKLFIELSNLSETTRVMDNRVELEFAEEAERHPDNPGYRTE</sequence>
<gene>
    <name evidence="1" type="ORF">METZ01_LOCUS302964</name>
</gene>
<accession>A0A382MNA6</accession>
<proteinExistence type="predicted"/>
<feature type="non-terminal residue" evidence="1">
    <location>
        <position position="1"/>
    </location>
</feature>
<evidence type="ECO:0000313" key="1">
    <source>
        <dbReference type="EMBL" id="SVC50110.1"/>
    </source>
</evidence>
<organism evidence="1">
    <name type="scientific">marine metagenome</name>
    <dbReference type="NCBI Taxonomy" id="408172"/>
    <lineage>
        <taxon>unclassified sequences</taxon>
        <taxon>metagenomes</taxon>
        <taxon>ecological metagenomes</taxon>
    </lineage>
</organism>
<reference evidence="1" key="1">
    <citation type="submission" date="2018-05" db="EMBL/GenBank/DDBJ databases">
        <authorList>
            <person name="Lanie J.A."/>
            <person name="Ng W.-L."/>
            <person name="Kazmierczak K.M."/>
            <person name="Andrzejewski T.M."/>
            <person name="Davidsen T.M."/>
            <person name="Wayne K.J."/>
            <person name="Tettelin H."/>
            <person name="Glass J.I."/>
            <person name="Rusch D."/>
            <person name="Podicherti R."/>
            <person name="Tsui H.-C.T."/>
            <person name="Winkler M.E."/>
        </authorList>
    </citation>
    <scope>NUCLEOTIDE SEQUENCE</scope>
</reference>